<dbReference type="InterPro" id="IPR013083">
    <property type="entry name" value="Znf_RING/FYVE/PHD"/>
</dbReference>
<sequence>MFVEEFICSITKKAPNDVFFLFESLNNLLQNSTEQVNAVTADLIDLELLHEIETIVKNGNTSVYFGKTLRDLKLMIEDEEFRKHEMFIQYKSPKKLIILSANLPLSSMQNLEFGCINEIIEIFKQHVNDLAKYFYELDNIDQCCTVMEPQNATYKDEYRRIFLDISQFPEPTSTVPGHLCSEADGAKLTTIVCGICLCTDLPEIPGLPLPLCQNSSCGVYYHRSCLYEWLVACAGNRPPAFGVATGACPTCLQPITCSKTDS</sequence>
<accession>A0A7E5VSX3</accession>
<gene>
    <name evidence="3" type="primary">LOC113496426</name>
</gene>
<feature type="domain" description="FANCL C-terminal" evidence="1">
    <location>
        <begin position="190"/>
        <end position="259"/>
    </location>
</feature>
<keyword evidence="2" id="KW-1185">Reference proteome</keyword>
<dbReference type="CTD" id="55120"/>
<dbReference type="Proteomes" id="UP000322000">
    <property type="component" value="Chromosome 1"/>
</dbReference>
<dbReference type="PANTHER" id="PTHR13206:SF0">
    <property type="entry name" value="E3 UBIQUITIN-PROTEIN LIGASE FANCL"/>
    <property type="match status" value="1"/>
</dbReference>
<dbReference type="GO" id="GO:0043240">
    <property type="term" value="C:Fanconi anaemia nuclear complex"/>
    <property type="evidence" value="ECO:0007669"/>
    <property type="project" value="InterPro"/>
</dbReference>
<dbReference type="Gene3D" id="3.10.110.20">
    <property type="entry name" value="RWD domain-like"/>
    <property type="match status" value="1"/>
</dbReference>
<reference evidence="3" key="1">
    <citation type="submission" date="2025-08" db="UniProtKB">
        <authorList>
            <consortium name="RefSeq"/>
        </authorList>
    </citation>
    <scope>IDENTIFICATION</scope>
</reference>
<dbReference type="InterPro" id="IPR026848">
    <property type="entry name" value="Fancl"/>
</dbReference>
<evidence type="ECO:0000259" key="1">
    <source>
        <dbReference type="Pfam" id="PF11793"/>
    </source>
</evidence>
<dbReference type="Gene3D" id="3.30.40.10">
    <property type="entry name" value="Zinc/RING finger domain, C3HC4 (zinc finger)"/>
    <property type="match status" value="1"/>
</dbReference>
<dbReference type="GeneID" id="113496426"/>
<dbReference type="GO" id="GO:0061630">
    <property type="term" value="F:ubiquitin protein ligase activity"/>
    <property type="evidence" value="ECO:0007669"/>
    <property type="project" value="TreeGrafter"/>
</dbReference>
<dbReference type="InterPro" id="IPR026850">
    <property type="entry name" value="FANCL_C"/>
</dbReference>
<dbReference type="GO" id="GO:0006513">
    <property type="term" value="P:protein monoubiquitination"/>
    <property type="evidence" value="ECO:0007669"/>
    <property type="project" value="TreeGrafter"/>
</dbReference>
<dbReference type="AlphaFoldDB" id="A0A7E5VSX3"/>
<proteinExistence type="predicted"/>
<protein>
    <submittedName>
        <fullName evidence="3">E3 ubiquitin-protein ligase FANCL isoform X2</fullName>
    </submittedName>
</protein>
<dbReference type="InterPro" id="IPR043003">
    <property type="entry name" value="FANCL_d3_sf"/>
</dbReference>
<dbReference type="RefSeq" id="XP_026731443.1">
    <property type="nucleotide sequence ID" value="XM_026875642.1"/>
</dbReference>
<dbReference type="SMART" id="SM01197">
    <property type="entry name" value="FANCL_C"/>
    <property type="match status" value="1"/>
</dbReference>
<organism evidence="2 3">
    <name type="scientific">Trichoplusia ni</name>
    <name type="common">Cabbage looper</name>
    <dbReference type="NCBI Taxonomy" id="7111"/>
    <lineage>
        <taxon>Eukaryota</taxon>
        <taxon>Metazoa</taxon>
        <taxon>Ecdysozoa</taxon>
        <taxon>Arthropoda</taxon>
        <taxon>Hexapoda</taxon>
        <taxon>Insecta</taxon>
        <taxon>Pterygota</taxon>
        <taxon>Neoptera</taxon>
        <taxon>Endopterygota</taxon>
        <taxon>Lepidoptera</taxon>
        <taxon>Glossata</taxon>
        <taxon>Ditrysia</taxon>
        <taxon>Noctuoidea</taxon>
        <taxon>Noctuidae</taxon>
        <taxon>Plusiinae</taxon>
        <taxon>Trichoplusia</taxon>
    </lineage>
</organism>
<name>A0A7E5VSX3_TRINI</name>
<evidence type="ECO:0000313" key="3">
    <source>
        <dbReference type="RefSeq" id="XP_026731443.1"/>
    </source>
</evidence>
<evidence type="ECO:0000313" key="2">
    <source>
        <dbReference type="Proteomes" id="UP000322000"/>
    </source>
</evidence>
<dbReference type="GO" id="GO:0036297">
    <property type="term" value="P:interstrand cross-link repair"/>
    <property type="evidence" value="ECO:0007669"/>
    <property type="project" value="InterPro"/>
</dbReference>
<dbReference type="Pfam" id="PF11793">
    <property type="entry name" value="FANCL_C"/>
    <property type="match status" value="1"/>
</dbReference>
<dbReference type="PANTHER" id="PTHR13206">
    <property type="entry name" value="UBIQUITIN LIGASE PROTEIN PHF9 FANCONI ANEMIA GROUP L PROTEIN"/>
    <property type="match status" value="1"/>
</dbReference>